<proteinExistence type="predicted"/>
<gene>
    <name evidence="1" type="ORF">MUK42_34718</name>
</gene>
<dbReference type="EMBL" id="CP097510">
    <property type="protein sequence ID" value="URE36253.1"/>
    <property type="molecule type" value="Genomic_DNA"/>
</dbReference>
<sequence length="44" mass="4831">MEYSGWATLQAAPLVNSVKTFKSPTKQRAALMKAARVAARRAPR</sequence>
<dbReference type="Proteomes" id="UP001055439">
    <property type="component" value="Chromosome 8"/>
</dbReference>
<protein>
    <submittedName>
        <fullName evidence="1">Uncharacterized protein</fullName>
    </submittedName>
</protein>
<reference evidence="1" key="1">
    <citation type="submission" date="2022-05" db="EMBL/GenBank/DDBJ databases">
        <title>The Musa troglodytarum L. genome provides insights into the mechanism of non-climacteric behaviour and enrichment of carotenoids.</title>
        <authorList>
            <person name="Wang J."/>
        </authorList>
    </citation>
    <scope>NUCLEOTIDE SEQUENCE</scope>
    <source>
        <tissue evidence="1">Leaf</tissue>
    </source>
</reference>
<evidence type="ECO:0000313" key="2">
    <source>
        <dbReference type="Proteomes" id="UP001055439"/>
    </source>
</evidence>
<organism evidence="1 2">
    <name type="scientific">Musa troglodytarum</name>
    <name type="common">fe'i banana</name>
    <dbReference type="NCBI Taxonomy" id="320322"/>
    <lineage>
        <taxon>Eukaryota</taxon>
        <taxon>Viridiplantae</taxon>
        <taxon>Streptophyta</taxon>
        <taxon>Embryophyta</taxon>
        <taxon>Tracheophyta</taxon>
        <taxon>Spermatophyta</taxon>
        <taxon>Magnoliopsida</taxon>
        <taxon>Liliopsida</taxon>
        <taxon>Zingiberales</taxon>
        <taxon>Musaceae</taxon>
        <taxon>Musa</taxon>
    </lineage>
</organism>
<keyword evidence="2" id="KW-1185">Reference proteome</keyword>
<dbReference type="AlphaFoldDB" id="A0A9E7HSD7"/>
<name>A0A9E7HSD7_9LILI</name>
<evidence type="ECO:0000313" key="1">
    <source>
        <dbReference type="EMBL" id="URE36253.1"/>
    </source>
</evidence>
<accession>A0A9E7HSD7</accession>